<evidence type="ECO:0000313" key="1">
    <source>
        <dbReference type="EMBL" id="CAG8752735.1"/>
    </source>
</evidence>
<name>A0ACA9QP63_9GLOM</name>
<sequence length="46" mass="5103">QACDSFPSSEGTKKAVAVLVELDTLDWRNVSHVVDDVVKSVVDWEK</sequence>
<keyword evidence="2" id="KW-1185">Reference proteome</keyword>
<gene>
    <name evidence="1" type="ORF">DHETER_LOCUS14747</name>
</gene>
<feature type="non-terminal residue" evidence="1">
    <location>
        <position position="1"/>
    </location>
</feature>
<proteinExistence type="predicted"/>
<protein>
    <submittedName>
        <fullName evidence="1">4498_t:CDS:1</fullName>
    </submittedName>
</protein>
<evidence type="ECO:0000313" key="2">
    <source>
        <dbReference type="Proteomes" id="UP000789702"/>
    </source>
</evidence>
<dbReference type="Proteomes" id="UP000789702">
    <property type="component" value="Unassembled WGS sequence"/>
</dbReference>
<feature type="non-terminal residue" evidence="1">
    <location>
        <position position="46"/>
    </location>
</feature>
<dbReference type="EMBL" id="CAJVPU010046969">
    <property type="protein sequence ID" value="CAG8752735.1"/>
    <property type="molecule type" value="Genomic_DNA"/>
</dbReference>
<comment type="caution">
    <text evidence="1">The sequence shown here is derived from an EMBL/GenBank/DDBJ whole genome shotgun (WGS) entry which is preliminary data.</text>
</comment>
<reference evidence="1" key="1">
    <citation type="submission" date="2021-06" db="EMBL/GenBank/DDBJ databases">
        <authorList>
            <person name="Kallberg Y."/>
            <person name="Tangrot J."/>
            <person name="Rosling A."/>
        </authorList>
    </citation>
    <scope>NUCLEOTIDE SEQUENCE</scope>
    <source>
        <strain evidence="1">IL203A</strain>
    </source>
</reference>
<accession>A0ACA9QP63</accession>
<organism evidence="1 2">
    <name type="scientific">Dentiscutata heterogama</name>
    <dbReference type="NCBI Taxonomy" id="1316150"/>
    <lineage>
        <taxon>Eukaryota</taxon>
        <taxon>Fungi</taxon>
        <taxon>Fungi incertae sedis</taxon>
        <taxon>Mucoromycota</taxon>
        <taxon>Glomeromycotina</taxon>
        <taxon>Glomeromycetes</taxon>
        <taxon>Diversisporales</taxon>
        <taxon>Gigasporaceae</taxon>
        <taxon>Dentiscutata</taxon>
    </lineage>
</organism>